<protein>
    <submittedName>
        <fullName evidence="2">DUF5753 domain-containing protein</fullName>
    </submittedName>
</protein>
<dbReference type="RefSeq" id="WP_371946032.1">
    <property type="nucleotide sequence ID" value="NZ_JAXCEH010000039.1"/>
</dbReference>
<accession>A0ABV4R823</accession>
<dbReference type="InterPro" id="IPR043917">
    <property type="entry name" value="DUF5753"/>
</dbReference>
<reference evidence="2 3" key="1">
    <citation type="submission" date="2023-11" db="EMBL/GenBank/DDBJ databases">
        <title>Actinomadura monticuli sp. nov., isolated from volcanic ash.</title>
        <authorList>
            <person name="Lee S.D."/>
            <person name="Yang H."/>
            <person name="Kim I.S."/>
        </authorList>
    </citation>
    <scope>NUCLEOTIDE SEQUENCE [LARGE SCALE GENOMIC DNA]</scope>
    <source>
        <strain evidence="2 3">DSM 45346</strain>
    </source>
</reference>
<comment type="caution">
    <text evidence="2">The sequence shown here is derived from an EMBL/GenBank/DDBJ whole genome shotgun (WGS) entry which is preliminary data.</text>
</comment>
<organism evidence="2 3">
    <name type="scientific">Actinomadura chokoriensis</name>
    <dbReference type="NCBI Taxonomy" id="454156"/>
    <lineage>
        <taxon>Bacteria</taxon>
        <taxon>Bacillati</taxon>
        <taxon>Actinomycetota</taxon>
        <taxon>Actinomycetes</taxon>
        <taxon>Streptosporangiales</taxon>
        <taxon>Thermomonosporaceae</taxon>
        <taxon>Actinomadura</taxon>
    </lineage>
</organism>
<evidence type="ECO:0000313" key="2">
    <source>
        <dbReference type="EMBL" id="MFA1559014.1"/>
    </source>
</evidence>
<evidence type="ECO:0000313" key="3">
    <source>
        <dbReference type="Proteomes" id="UP001569904"/>
    </source>
</evidence>
<proteinExistence type="predicted"/>
<feature type="domain" description="DUF5753" evidence="1">
    <location>
        <begin position="23"/>
        <end position="206"/>
    </location>
</feature>
<dbReference type="Pfam" id="PF19054">
    <property type="entry name" value="DUF5753"/>
    <property type="match status" value="1"/>
</dbReference>
<dbReference type="Proteomes" id="UP001569904">
    <property type="component" value="Unassembled WGS sequence"/>
</dbReference>
<gene>
    <name evidence="2" type="ORF">SM436_35430</name>
</gene>
<sequence>MAHDAAAKGWWDSYGNAMGARHRLYADLESGTDAIREYNLSVVPGILQTPEHTSSLIDITRKEGRLDFQPEKMMQARLKRQEVLLRPNGPTYEFIIDEVVIRRRTVPRDVMATQLQHMVKVVTAEPRFTLRVLPLHADMEGTLLPKATFALYTFPDPVDPPMAVVDTITTDLIHTERREVRRYIQRYEDLDRGALDPQDSLALLTEAADLLINEVGPRA</sequence>
<dbReference type="EMBL" id="JAXCEH010000039">
    <property type="protein sequence ID" value="MFA1559014.1"/>
    <property type="molecule type" value="Genomic_DNA"/>
</dbReference>
<evidence type="ECO:0000259" key="1">
    <source>
        <dbReference type="Pfam" id="PF19054"/>
    </source>
</evidence>
<keyword evidence="3" id="KW-1185">Reference proteome</keyword>
<name>A0ABV4R823_9ACTN</name>